<dbReference type="InterPro" id="IPR000524">
    <property type="entry name" value="Tscrpt_reg_HTH_GntR"/>
</dbReference>
<dbReference type="AlphaFoldDB" id="A0A0S4QP78"/>
<protein>
    <submittedName>
        <fullName evidence="5">DNA-binding transcriptional regulator, GntR family</fullName>
    </submittedName>
</protein>
<evidence type="ECO:0000313" key="5">
    <source>
        <dbReference type="EMBL" id="CUU56712.1"/>
    </source>
</evidence>
<dbReference type="GO" id="GO:0045892">
    <property type="term" value="P:negative regulation of DNA-templated transcription"/>
    <property type="evidence" value="ECO:0007669"/>
    <property type="project" value="TreeGrafter"/>
</dbReference>
<accession>A0A0S4QP78</accession>
<dbReference type="InterPro" id="IPR036390">
    <property type="entry name" value="WH_DNA-bd_sf"/>
</dbReference>
<dbReference type="RefSeq" id="WP_091277400.1">
    <property type="nucleotide sequence ID" value="NZ_FAOZ01000008.1"/>
</dbReference>
<dbReference type="SMART" id="SM00866">
    <property type="entry name" value="UTRA"/>
    <property type="match status" value="1"/>
</dbReference>
<keyword evidence="2 5" id="KW-0238">DNA-binding</keyword>
<organism evidence="5 6">
    <name type="scientific">Parafrankia irregularis</name>
    <dbReference type="NCBI Taxonomy" id="795642"/>
    <lineage>
        <taxon>Bacteria</taxon>
        <taxon>Bacillati</taxon>
        <taxon>Actinomycetota</taxon>
        <taxon>Actinomycetes</taxon>
        <taxon>Frankiales</taxon>
        <taxon>Frankiaceae</taxon>
        <taxon>Parafrankia</taxon>
    </lineage>
</organism>
<evidence type="ECO:0000256" key="1">
    <source>
        <dbReference type="ARBA" id="ARBA00023015"/>
    </source>
</evidence>
<evidence type="ECO:0000313" key="6">
    <source>
        <dbReference type="Proteomes" id="UP000198802"/>
    </source>
</evidence>
<dbReference type="PANTHER" id="PTHR44846">
    <property type="entry name" value="MANNOSYL-D-GLYCERATE TRANSPORT/METABOLISM SYSTEM REPRESSOR MNGR-RELATED"/>
    <property type="match status" value="1"/>
</dbReference>
<dbReference type="SUPFAM" id="SSF46785">
    <property type="entry name" value="Winged helix' DNA-binding domain"/>
    <property type="match status" value="1"/>
</dbReference>
<dbReference type="Pfam" id="PF07702">
    <property type="entry name" value="UTRA"/>
    <property type="match status" value="1"/>
</dbReference>
<dbReference type="GO" id="GO:0003700">
    <property type="term" value="F:DNA-binding transcription factor activity"/>
    <property type="evidence" value="ECO:0007669"/>
    <property type="project" value="InterPro"/>
</dbReference>
<dbReference type="CDD" id="cd07377">
    <property type="entry name" value="WHTH_GntR"/>
    <property type="match status" value="1"/>
</dbReference>
<feature type="domain" description="HTH gntR-type" evidence="4">
    <location>
        <begin position="3"/>
        <end position="71"/>
    </location>
</feature>
<sequence length="228" mass="24673">MAVPRHRVLTEELLAGIADGRYPVGSRLPTEEQLCAAHGLARETVRRALRRLEELGLVNRRPGAGTTVVATRPVADYQPFAQSADDILALAVETRIARPTSADIVLDADTARRVGAEAGTSWFVVRGARTRRGDDTPVCWSEQYLRGDLPHDLILRVSFQAADLAGKPVEQIISAALLTDEMGRALGAAPGSPALVITRRHYGSDGRLVSTGIHTHPADRYQISTRLS</sequence>
<keyword evidence="6" id="KW-1185">Reference proteome</keyword>
<dbReference type="InterPro" id="IPR028978">
    <property type="entry name" value="Chorismate_lyase_/UTRA_dom_sf"/>
</dbReference>
<evidence type="ECO:0000256" key="2">
    <source>
        <dbReference type="ARBA" id="ARBA00023125"/>
    </source>
</evidence>
<evidence type="ECO:0000259" key="4">
    <source>
        <dbReference type="PROSITE" id="PS50949"/>
    </source>
</evidence>
<dbReference type="Proteomes" id="UP000198802">
    <property type="component" value="Unassembled WGS sequence"/>
</dbReference>
<dbReference type="SUPFAM" id="SSF64288">
    <property type="entry name" value="Chorismate lyase-like"/>
    <property type="match status" value="1"/>
</dbReference>
<name>A0A0S4QP78_9ACTN</name>
<dbReference type="InterPro" id="IPR050679">
    <property type="entry name" value="Bact_HTH_transcr_reg"/>
</dbReference>
<reference evidence="6" key="1">
    <citation type="submission" date="2015-11" db="EMBL/GenBank/DDBJ databases">
        <authorList>
            <person name="Varghese N."/>
        </authorList>
    </citation>
    <scope>NUCLEOTIDE SEQUENCE [LARGE SCALE GENOMIC DNA]</scope>
    <source>
        <strain evidence="6">DSM 45899</strain>
    </source>
</reference>
<dbReference type="Pfam" id="PF00392">
    <property type="entry name" value="GntR"/>
    <property type="match status" value="1"/>
</dbReference>
<dbReference type="EMBL" id="FAOZ01000008">
    <property type="protein sequence ID" value="CUU56712.1"/>
    <property type="molecule type" value="Genomic_DNA"/>
</dbReference>
<dbReference type="Gene3D" id="1.10.10.10">
    <property type="entry name" value="Winged helix-like DNA-binding domain superfamily/Winged helix DNA-binding domain"/>
    <property type="match status" value="1"/>
</dbReference>
<evidence type="ECO:0000256" key="3">
    <source>
        <dbReference type="ARBA" id="ARBA00023163"/>
    </source>
</evidence>
<dbReference type="PROSITE" id="PS50949">
    <property type="entry name" value="HTH_GNTR"/>
    <property type="match status" value="1"/>
</dbReference>
<keyword evidence="3" id="KW-0804">Transcription</keyword>
<dbReference type="InterPro" id="IPR036388">
    <property type="entry name" value="WH-like_DNA-bd_sf"/>
</dbReference>
<dbReference type="SMART" id="SM00345">
    <property type="entry name" value="HTH_GNTR"/>
    <property type="match status" value="1"/>
</dbReference>
<dbReference type="PANTHER" id="PTHR44846:SF17">
    <property type="entry name" value="GNTR-FAMILY TRANSCRIPTIONAL REGULATOR"/>
    <property type="match status" value="1"/>
</dbReference>
<keyword evidence="1" id="KW-0805">Transcription regulation</keyword>
<proteinExistence type="predicted"/>
<dbReference type="Gene3D" id="3.40.1410.10">
    <property type="entry name" value="Chorismate lyase-like"/>
    <property type="match status" value="1"/>
</dbReference>
<dbReference type="InterPro" id="IPR011663">
    <property type="entry name" value="UTRA"/>
</dbReference>
<gene>
    <name evidence="5" type="ORF">Ga0074812_108240</name>
</gene>
<dbReference type="PRINTS" id="PR00035">
    <property type="entry name" value="HTHGNTR"/>
</dbReference>
<dbReference type="GO" id="GO:0003677">
    <property type="term" value="F:DNA binding"/>
    <property type="evidence" value="ECO:0007669"/>
    <property type="project" value="UniProtKB-KW"/>
</dbReference>